<dbReference type="AlphaFoldDB" id="A0A1M4PPY3"/>
<dbReference type="EMBL" id="LT669839">
    <property type="protein sequence ID" value="SHD77536.1"/>
    <property type="molecule type" value="Genomic_DNA"/>
</dbReference>
<dbReference type="InterPro" id="IPR005551">
    <property type="entry name" value="CitX"/>
</dbReference>
<dbReference type="OrthoDB" id="3196716at2"/>
<dbReference type="NCBIfam" id="TIGR03124">
    <property type="entry name" value="citrate_citX"/>
    <property type="match status" value="1"/>
</dbReference>
<name>A0A1M4PPY3_9FIRM</name>
<evidence type="ECO:0000256" key="2">
    <source>
        <dbReference type="ARBA" id="ARBA00022679"/>
    </source>
</evidence>
<evidence type="ECO:0000313" key="6">
    <source>
        <dbReference type="Proteomes" id="UP000245423"/>
    </source>
</evidence>
<evidence type="ECO:0000256" key="4">
    <source>
        <dbReference type="ARBA" id="ARBA00048574"/>
    </source>
</evidence>
<sequence length="169" mass="19623">MIDSILKSREERYEYILKLIREYRLPVICGKVNYPGANKNTSTADMIFKILSDKLYWKFKESIIFSNLLEGHDGQSLILVVNMDHLTAKKRAAKIEEENRIGRLYDIDVYSLEGLPLSRNELGLKPRKCIICNDNPWICSKLKKHSLSELLAVIDRILEEELRRKNGQG</sequence>
<comment type="catalytic activity">
    <reaction evidence="4">
        <text>apo-[citrate lyase ACP] + 2'-(5''-triphospho-alpha-D-ribosyl)-3'-dephospho-CoA = holo-[citrate lyase ACP] + diphosphate</text>
        <dbReference type="Rhea" id="RHEA:16333"/>
        <dbReference type="Rhea" id="RHEA-COMP:10157"/>
        <dbReference type="Rhea" id="RHEA-COMP:10158"/>
        <dbReference type="ChEBI" id="CHEBI:29999"/>
        <dbReference type="ChEBI" id="CHEBI:33019"/>
        <dbReference type="ChEBI" id="CHEBI:61378"/>
        <dbReference type="ChEBI" id="CHEBI:82683"/>
        <dbReference type="EC" id="2.7.7.61"/>
    </reaction>
</comment>
<dbReference type="GO" id="GO:0050519">
    <property type="term" value="F:holo-citrate lyase synthase activity"/>
    <property type="evidence" value="ECO:0007669"/>
    <property type="project" value="UniProtKB-EC"/>
</dbReference>
<keyword evidence="2" id="KW-0808">Transferase</keyword>
<proteinExistence type="predicted"/>
<dbReference type="RefSeq" id="WP_025641577.1">
    <property type="nucleotide sequence ID" value="NZ_LT669839.1"/>
</dbReference>
<accession>A0A1M4PPY3</accession>
<dbReference type="GO" id="GO:0051191">
    <property type="term" value="P:prosthetic group biosynthetic process"/>
    <property type="evidence" value="ECO:0007669"/>
    <property type="project" value="InterPro"/>
</dbReference>
<evidence type="ECO:0000256" key="1">
    <source>
        <dbReference type="ARBA" id="ARBA00012524"/>
    </source>
</evidence>
<organism evidence="5 6">
    <name type="scientific">[Clostridium] ultunense Esp</name>
    <dbReference type="NCBI Taxonomy" id="1288971"/>
    <lineage>
        <taxon>Bacteria</taxon>
        <taxon>Bacillati</taxon>
        <taxon>Bacillota</taxon>
        <taxon>Tissierellia</taxon>
        <taxon>Tissierellales</taxon>
        <taxon>Tepidimicrobiaceae</taxon>
        <taxon>Schnuerera</taxon>
    </lineage>
</organism>
<dbReference type="Pfam" id="PF03802">
    <property type="entry name" value="CitX"/>
    <property type="match status" value="1"/>
</dbReference>
<dbReference type="Proteomes" id="UP000245423">
    <property type="component" value="Chromosome 1"/>
</dbReference>
<reference evidence="5 6" key="1">
    <citation type="submission" date="2016-11" db="EMBL/GenBank/DDBJ databases">
        <authorList>
            <person name="Manzoor S."/>
        </authorList>
    </citation>
    <scope>NUCLEOTIDE SEQUENCE [LARGE SCALE GENOMIC DNA]</scope>
    <source>
        <strain evidence="5">Clostridium ultunense strain Esp</strain>
    </source>
</reference>
<gene>
    <name evidence="5" type="ORF">CUESP1_2182</name>
</gene>
<keyword evidence="6" id="KW-1185">Reference proteome</keyword>
<evidence type="ECO:0000313" key="5">
    <source>
        <dbReference type="EMBL" id="SHD77536.1"/>
    </source>
</evidence>
<keyword evidence="3" id="KW-0548">Nucleotidyltransferase</keyword>
<dbReference type="EC" id="2.7.7.61" evidence="1"/>
<evidence type="ECO:0000256" key="3">
    <source>
        <dbReference type="ARBA" id="ARBA00022695"/>
    </source>
</evidence>
<protein>
    <recommendedName>
        <fullName evidence="1">citrate lyase holo-[acyl-carrier protein] synthase</fullName>
        <ecNumber evidence="1">2.7.7.61</ecNumber>
    </recommendedName>
</protein>